<evidence type="ECO:0008006" key="4">
    <source>
        <dbReference type="Google" id="ProtNLM"/>
    </source>
</evidence>
<keyword evidence="3" id="KW-1185">Reference proteome</keyword>
<reference evidence="2 3" key="1">
    <citation type="submission" date="2019-02" db="EMBL/GenBank/DDBJ databases">
        <title>Deep-cultivation of Planctomycetes and their phenomic and genomic characterization uncovers novel biology.</title>
        <authorList>
            <person name="Wiegand S."/>
            <person name="Jogler M."/>
            <person name="Boedeker C."/>
            <person name="Pinto D."/>
            <person name="Vollmers J."/>
            <person name="Rivas-Marin E."/>
            <person name="Kohn T."/>
            <person name="Peeters S.H."/>
            <person name="Heuer A."/>
            <person name="Rast P."/>
            <person name="Oberbeckmann S."/>
            <person name="Bunk B."/>
            <person name="Jeske O."/>
            <person name="Meyerdierks A."/>
            <person name="Storesund J.E."/>
            <person name="Kallscheuer N."/>
            <person name="Luecker S."/>
            <person name="Lage O.M."/>
            <person name="Pohl T."/>
            <person name="Merkel B.J."/>
            <person name="Hornburger P."/>
            <person name="Mueller R.-W."/>
            <person name="Bruemmer F."/>
            <person name="Labrenz M."/>
            <person name="Spormann A.M."/>
            <person name="Op den Camp H."/>
            <person name="Overmann J."/>
            <person name="Amann R."/>
            <person name="Jetten M.S.M."/>
            <person name="Mascher T."/>
            <person name="Medema M.H."/>
            <person name="Devos D.P."/>
            <person name="Kaster A.-K."/>
            <person name="Ovreas L."/>
            <person name="Rohde M."/>
            <person name="Galperin M.Y."/>
            <person name="Jogler C."/>
        </authorList>
    </citation>
    <scope>NUCLEOTIDE SEQUENCE [LARGE SCALE GENOMIC DNA]</scope>
    <source>
        <strain evidence="2 3">Pla163</strain>
    </source>
</reference>
<dbReference type="RefSeq" id="WP_145183999.1">
    <property type="nucleotide sequence ID" value="NZ_CP036290.1"/>
</dbReference>
<evidence type="ECO:0000256" key="1">
    <source>
        <dbReference type="SAM" id="SignalP"/>
    </source>
</evidence>
<dbReference type="Proteomes" id="UP000319342">
    <property type="component" value="Chromosome"/>
</dbReference>
<organism evidence="2 3">
    <name type="scientific">Rohdeia mirabilis</name>
    <dbReference type="NCBI Taxonomy" id="2528008"/>
    <lineage>
        <taxon>Bacteria</taxon>
        <taxon>Pseudomonadati</taxon>
        <taxon>Planctomycetota</taxon>
        <taxon>Planctomycetia</taxon>
        <taxon>Planctomycetia incertae sedis</taxon>
        <taxon>Rohdeia</taxon>
    </lineage>
</organism>
<gene>
    <name evidence="2" type="ORF">Pla163_08490</name>
</gene>
<feature type="chain" id="PRO_5022239852" description="Nickel uptake substrate-specific transmembrane region" evidence="1">
    <location>
        <begin position="23"/>
        <end position="657"/>
    </location>
</feature>
<evidence type="ECO:0000313" key="2">
    <source>
        <dbReference type="EMBL" id="QDU83748.1"/>
    </source>
</evidence>
<dbReference type="AlphaFoldDB" id="A0A518CX19"/>
<name>A0A518CX19_9BACT</name>
<dbReference type="EMBL" id="CP036290">
    <property type="protein sequence ID" value="QDU83748.1"/>
    <property type="molecule type" value="Genomic_DNA"/>
</dbReference>
<keyword evidence="1" id="KW-0732">Signal</keyword>
<feature type="signal peptide" evidence="1">
    <location>
        <begin position="1"/>
        <end position="22"/>
    </location>
</feature>
<sequence precursor="true">MLALALALPLALAAAPVTTSDAATPSTPLAEQTLVLRAVDTLGRPVRGLELDLVVRDEKGALTTVRRAVGADGLADLSKLDGTVLHASAAADGGWHAASETWWLDGKTEHGLLSVVPRVPVEVRLSNAEGEAVQTFAVALDRLGVYPERFAYLLGASPTDFGALTTDGVARLSVPRGSDALKVWVPGSFGLEAQIPIVTGMFAGSPGMLEFQVTSDAGHVFEVQHLPLDPRPVWWYEDDEPVVGASWTPSGTSLFADPRFRELFGGTTDAEGLMTVLEPLDSEGDVDRFLDASFRIGRAGERDDAFTFSVPGVPADGFEVGLGGEAQILRIPPAPAGFAWGFAAGDTSEATRLVGSDADLDAPEGRHQAWAVAAGGSIASGVVHMDGSLYGPVVGEPAYGDGRARFDFDALGDGPFVIENQSVLVNEDAAYLAMYQFAPVDGRGRVRALADISPDSAVVRRTGPGFAGGPFDLSEADEKLTAVVGGDLIDVRFVTADGKPAPYVSFSARWEDSFQAPQAVRGWADEKGRAKVLRAAVEEGTFTLRVAPDEDLPGTATPCAAEGVTTVVVPERGRLEASAHAIAGGDPRRLMVYVAAGTEDDGGGDPRDRADAVGVLTTGTDGLLVMDGVPKGTYRVWACDVSLFFSGEANSAIVTVE</sequence>
<accession>A0A518CX19</accession>
<proteinExistence type="predicted"/>
<protein>
    <recommendedName>
        <fullName evidence="4">Nickel uptake substrate-specific transmembrane region</fullName>
    </recommendedName>
</protein>
<evidence type="ECO:0000313" key="3">
    <source>
        <dbReference type="Proteomes" id="UP000319342"/>
    </source>
</evidence>